<evidence type="ECO:0000256" key="5">
    <source>
        <dbReference type="ARBA" id="ARBA00023157"/>
    </source>
</evidence>
<evidence type="ECO:0000313" key="11">
    <source>
        <dbReference type="Proteomes" id="UP001604336"/>
    </source>
</evidence>
<dbReference type="GO" id="GO:0016671">
    <property type="term" value="F:oxidoreductase activity, acting on a sulfur group of donors, disulfide as acceptor"/>
    <property type="evidence" value="ECO:0007669"/>
    <property type="project" value="UniProtKB-ARBA"/>
</dbReference>
<dbReference type="InterPro" id="IPR005746">
    <property type="entry name" value="Thioredoxin"/>
</dbReference>
<dbReference type="Pfam" id="PF00085">
    <property type="entry name" value="Thioredoxin"/>
    <property type="match status" value="1"/>
</dbReference>
<dbReference type="Gene3D" id="3.40.30.10">
    <property type="entry name" value="Glutaredoxin"/>
    <property type="match status" value="1"/>
</dbReference>
<evidence type="ECO:0000256" key="3">
    <source>
        <dbReference type="ARBA" id="ARBA00022490"/>
    </source>
</evidence>
<accession>A0ABD1V476</accession>
<dbReference type="SUPFAM" id="SSF52833">
    <property type="entry name" value="Thioredoxin-like"/>
    <property type="match status" value="1"/>
</dbReference>
<keyword evidence="4" id="KW-0249">Electron transport</keyword>
<sequence>MGSFLSSFIGGEDAAAATESTSASTSGPSRVIAFHSSNRWQLHFNSSKQMNKLIVVDFSASWCGPCKFMEPVFNDMSSKYTDVDFAKIDVDELSDVAKEFAVQAMPTFLLLKQGKEVERVVGAKRDELEKKILKHRETPKFAA</sequence>
<comment type="function">
    <text evidence="8">Participates in various redox reactions through the reversible oxidation of the active center dithiol to a disulfide. The H form is known to activate a number of cytosolic enzymes.</text>
</comment>
<dbReference type="Proteomes" id="UP001604336">
    <property type="component" value="Unassembled WGS sequence"/>
</dbReference>
<comment type="caution">
    <text evidence="10">The sequence shown here is derived from an EMBL/GenBank/DDBJ whole genome shotgun (WGS) entry which is preliminary data.</text>
</comment>
<evidence type="ECO:0000256" key="8">
    <source>
        <dbReference type="ARBA" id="ARBA00056195"/>
    </source>
</evidence>
<dbReference type="AlphaFoldDB" id="A0ABD1V476"/>
<dbReference type="InterPro" id="IPR013766">
    <property type="entry name" value="Thioredoxin_domain"/>
</dbReference>
<feature type="domain" description="Thioredoxin" evidence="9">
    <location>
        <begin position="11"/>
        <end position="137"/>
    </location>
</feature>
<gene>
    <name evidence="10" type="ORF">Adt_05478</name>
</gene>
<evidence type="ECO:0000313" key="10">
    <source>
        <dbReference type="EMBL" id="KAL2532127.1"/>
    </source>
</evidence>
<organism evidence="10 11">
    <name type="scientific">Abeliophyllum distichum</name>
    <dbReference type="NCBI Taxonomy" id="126358"/>
    <lineage>
        <taxon>Eukaryota</taxon>
        <taxon>Viridiplantae</taxon>
        <taxon>Streptophyta</taxon>
        <taxon>Embryophyta</taxon>
        <taxon>Tracheophyta</taxon>
        <taxon>Spermatophyta</taxon>
        <taxon>Magnoliopsida</taxon>
        <taxon>eudicotyledons</taxon>
        <taxon>Gunneridae</taxon>
        <taxon>Pentapetalae</taxon>
        <taxon>asterids</taxon>
        <taxon>lamiids</taxon>
        <taxon>Lamiales</taxon>
        <taxon>Oleaceae</taxon>
        <taxon>Forsythieae</taxon>
        <taxon>Abeliophyllum</taxon>
    </lineage>
</organism>
<evidence type="ECO:0000256" key="1">
    <source>
        <dbReference type="ARBA" id="ARBA00004496"/>
    </source>
</evidence>
<dbReference type="CDD" id="cd02947">
    <property type="entry name" value="TRX_family"/>
    <property type="match status" value="1"/>
</dbReference>
<keyword evidence="2" id="KW-0813">Transport</keyword>
<dbReference type="NCBIfam" id="TIGR01068">
    <property type="entry name" value="thioredoxin"/>
    <property type="match status" value="1"/>
</dbReference>
<evidence type="ECO:0000256" key="4">
    <source>
        <dbReference type="ARBA" id="ARBA00022982"/>
    </source>
</evidence>
<evidence type="ECO:0000259" key="9">
    <source>
        <dbReference type="PROSITE" id="PS51352"/>
    </source>
</evidence>
<dbReference type="InterPro" id="IPR050620">
    <property type="entry name" value="Thioredoxin_H-type-like"/>
</dbReference>
<proteinExistence type="inferred from homology"/>
<keyword evidence="3" id="KW-0963">Cytoplasm</keyword>
<dbReference type="FunFam" id="3.40.30.10:FF:000104">
    <property type="entry name" value="Thioredoxin"/>
    <property type="match status" value="1"/>
</dbReference>
<dbReference type="PROSITE" id="PS51352">
    <property type="entry name" value="THIOREDOXIN_2"/>
    <property type="match status" value="1"/>
</dbReference>
<dbReference type="GO" id="GO:0005737">
    <property type="term" value="C:cytoplasm"/>
    <property type="evidence" value="ECO:0007669"/>
    <property type="project" value="UniProtKB-SubCell"/>
</dbReference>
<reference evidence="11" key="1">
    <citation type="submission" date="2024-07" db="EMBL/GenBank/DDBJ databases">
        <title>Two chromosome-level genome assemblies of Korean endemic species Abeliophyllum distichum and Forsythia ovata (Oleaceae).</title>
        <authorList>
            <person name="Jang H."/>
        </authorList>
    </citation>
    <scope>NUCLEOTIDE SEQUENCE [LARGE SCALE GENOMIC DNA]</scope>
</reference>
<evidence type="ECO:0000256" key="6">
    <source>
        <dbReference type="ARBA" id="ARBA00023284"/>
    </source>
</evidence>
<evidence type="ECO:0000256" key="2">
    <source>
        <dbReference type="ARBA" id="ARBA00022448"/>
    </source>
</evidence>
<keyword evidence="11" id="KW-1185">Reference proteome</keyword>
<keyword evidence="5" id="KW-1015">Disulfide bond</keyword>
<name>A0ABD1V476_9LAMI</name>
<evidence type="ECO:0000256" key="7">
    <source>
        <dbReference type="ARBA" id="ARBA00038353"/>
    </source>
</evidence>
<dbReference type="PANTHER" id="PTHR10438">
    <property type="entry name" value="THIOREDOXIN"/>
    <property type="match status" value="1"/>
</dbReference>
<protein>
    <submittedName>
        <fullName evidence="10">Thioredoxin H2</fullName>
    </submittedName>
</protein>
<dbReference type="InterPro" id="IPR017937">
    <property type="entry name" value="Thioredoxin_CS"/>
</dbReference>
<dbReference type="PROSITE" id="PS00194">
    <property type="entry name" value="THIOREDOXIN_1"/>
    <property type="match status" value="1"/>
</dbReference>
<comment type="similarity">
    <text evidence="7">Belongs to the thioredoxin family. Plant H-type subfamily.</text>
</comment>
<dbReference type="EMBL" id="JBFOLK010000002">
    <property type="protein sequence ID" value="KAL2532127.1"/>
    <property type="molecule type" value="Genomic_DNA"/>
</dbReference>
<dbReference type="InterPro" id="IPR036249">
    <property type="entry name" value="Thioredoxin-like_sf"/>
</dbReference>
<keyword evidence="6" id="KW-0676">Redox-active center</keyword>
<comment type="subcellular location">
    <subcellularLocation>
        <location evidence="1">Cytoplasm</location>
    </subcellularLocation>
</comment>
<dbReference type="PRINTS" id="PR00421">
    <property type="entry name" value="THIOREDOXIN"/>
</dbReference>
<dbReference type="PANTHER" id="PTHR10438:SF413">
    <property type="entry name" value="THIOREDOXIN H2"/>
    <property type="match status" value="1"/>
</dbReference>